<dbReference type="GO" id="GO:0005576">
    <property type="term" value="C:extracellular region"/>
    <property type="evidence" value="ECO:0007669"/>
    <property type="project" value="UniProtKB-SubCell"/>
</dbReference>
<sequence>MTVVPGTPTFDDKLPGDDPLGSNPIGKVSETDPRVQSWSTAEFKSDRLTVRFMDTVTLQEAEASIAAEAPGTTIKEWDDELKMAFLELPADSDEIDLGHRFLRMSNTLYAEPDFVLHMRATIPDDTFFPRQWALNNTGQIHDGINFPPPATPPVPAPPPPIGAPDADIDAPEAWDLTTGNPDVVVAILDSGVHTLNTDLQPNIWVNPRELPDLIDNDGNGYIDDYNGANTADRNGDIVDYFGHGTQMASIIGAQGNNSSRISGVSWNSKFMPVKISDTTNTITVTGAIGGYKYVQRMKQTFGVNIVAANASFGGSQYSFAEFDAVQKMTAAGILLVAAVDNTGVNHDIFRDYPSSYNINEIIAVSASDDADFPLANMNVLSAGFGRATVDIHAPGYEILALTLPYSDPGPPIAVYTRDVFTGTSFAAAHVTGIAALVNSLAPGLTALETKQYIMAGADYKSTLDFLSVSNARANARGALDAIPTNTFTGTVFSDANGNRVYDSIGENGLAGWTIYLDVDNDGVRDANEPSTMSAADGSYVLNAYATPGTYNLRQVPQPNFVQTAPNTNGGAHRVTLANRNVDFSGMNFGNRQQAGTIVGHKFNDLDADGVQDPGEPGIANITFYVDLNNNSIYNVGEPAAKTDANGNFVIPNIQPNTYSVREIITPGYLPTLPTTTLPNGLPDAVLTVTVTSNLPNDPPLLFGNRVARDWGDLPEGGAVDIPTYKTLSANGGPSHGILTGFMLGTAIDFETDGLPSSSALGDDQSPTPATGDDEDGVVFRNIAPGEMGIVDVRTTNIGRSAGLLHAWMDFNRDGDFDDAGEQIFKNLQLADGLNLGLEFPIPVDATTDDTYARFRYTYDRNIGPNGPAKAGEVEDYLVEVFTAGPTGEDDQFPDWLFPPPVDYPADELIKEGSVDNPLDVLRNDPLPLAPFDTLTIVASDFPKYIDHGNGSISVITVDTVNQVLLYTPGTGASPFTGIESFTYRVTNGDTDPDTGLPLISDEITVSVNVTAKDPRAVDDTFTIEKNTSGNPVKTSYTLPVLVNDVNTPSAPISLLTFTQPDYGFTVPTPTVVQVGNDLVITPPDDFTGTVQFSYTITDLDPNTADSTAQVTIQVTNVNNQPLDPDYQAKIIVRVFSDPGLTQEVGVDPSARIDVGMTFYVGVFAEDLRPGGSDLDRGVEAVFLDLLYDRRYAAAHLVESPLGSGNFVPEVIFNPAYRFFDENGIFGSPDGIVNEFGAVHDTSNLVPPNDPPFGTGEILIATLSFDAIASTPAPIEFRADPAEDDQDRTQILLAPPVGLDPPIPQQVTDDLVFLQASAPFNIKVVGAPEFVNEINALDVNADTKITAFDAISVINELNTIGTRRLSDYDLAIGGALPPTYYVDTNRDGLITAFDALVVINWLNAHPLLPSASAGEDVGNSETFAAQTSSVVSSFAAGEAVEESPVSSASSTPVLFALTPVSQGTLASESAPVGAVSNFSNDNELLYLSAVDQLMALTGEDDSDNADDSTDSSDAPAADWLSLGPQLRSSLLD</sequence>
<dbReference type="Gene3D" id="2.60.40.10">
    <property type="entry name" value="Immunoglobulins"/>
    <property type="match status" value="2"/>
</dbReference>
<feature type="active site" description="Charge relay system" evidence="7">
    <location>
        <position position="243"/>
    </location>
</feature>
<feature type="region of interest" description="Disordered" evidence="8">
    <location>
        <begin position="1"/>
        <end position="33"/>
    </location>
</feature>
<dbReference type="Pfam" id="PF17210">
    <property type="entry name" value="SdrD_B"/>
    <property type="match status" value="1"/>
</dbReference>
<feature type="region of interest" description="Disordered" evidence="8">
    <location>
        <begin position="754"/>
        <end position="775"/>
    </location>
</feature>
<feature type="active site" description="Charge relay system" evidence="7">
    <location>
        <position position="424"/>
    </location>
</feature>
<name>A0A517YHA9_9BACT</name>
<evidence type="ECO:0000256" key="5">
    <source>
        <dbReference type="ARBA" id="ARBA00022801"/>
    </source>
</evidence>
<dbReference type="EC" id="3.4.21.-" evidence="12"/>
<dbReference type="SUPFAM" id="SSF117074">
    <property type="entry name" value="Hypothetical protein PA1324"/>
    <property type="match status" value="2"/>
</dbReference>
<organism evidence="12 13">
    <name type="scientific">Anatilimnocola aggregata</name>
    <dbReference type="NCBI Taxonomy" id="2528021"/>
    <lineage>
        <taxon>Bacteria</taxon>
        <taxon>Pseudomonadati</taxon>
        <taxon>Planctomycetota</taxon>
        <taxon>Planctomycetia</taxon>
        <taxon>Pirellulales</taxon>
        <taxon>Pirellulaceae</taxon>
        <taxon>Anatilimnocola</taxon>
    </lineage>
</organism>
<comment type="similarity">
    <text evidence="7">Belongs to the peptidase S8 family.</text>
</comment>
<dbReference type="Pfam" id="PF00404">
    <property type="entry name" value="Dockerin_1"/>
    <property type="match status" value="1"/>
</dbReference>
<dbReference type="GO" id="GO:0004553">
    <property type="term" value="F:hydrolase activity, hydrolyzing O-glycosyl compounds"/>
    <property type="evidence" value="ECO:0007669"/>
    <property type="project" value="InterPro"/>
</dbReference>
<evidence type="ECO:0000256" key="3">
    <source>
        <dbReference type="ARBA" id="ARBA00022670"/>
    </source>
</evidence>
<dbReference type="InterPro" id="IPR002105">
    <property type="entry name" value="Dockerin_1_rpt"/>
</dbReference>
<dbReference type="InterPro" id="IPR023827">
    <property type="entry name" value="Peptidase_S8_Asp-AS"/>
</dbReference>
<dbReference type="GO" id="GO:0016485">
    <property type="term" value="P:protein processing"/>
    <property type="evidence" value="ECO:0007669"/>
    <property type="project" value="TreeGrafter"/>
</dbReference>
<dbReference type="EMBL" id="CP036274">
    <property type="protein sequence ID" value="QDU29592.1"/>
    <property type="molecule type" value="Genomic_DNA"/>
</dbReference>
<evidence type="ECO:0000256" key="8">
    <source>
        <dbReference type="SAM" id="MobiDB-lite"/>
    </source>
</evidence>
<dbReference type="Proteomes" id="UP000315017">
    <property type="component" value="Chromosome"/>
</dbReference>
<proteinExistence type="inferred from homology"/>
<dbReference type="InterPro" id="IPR013783">
    <property type="entry name" value="Ig-like_fold"/>
</dbReference>
<dbReference type="GO" id="GO:0000272">
    <property type="term" value="P:polysaccharide catabolic process"/>
    <property type="evidence" value="ECO:0007669"/>
    <property type="project" value="InterPro"/>
</dbReference>
<dbReference type="PRINTS" id="PR00723">
    <property type="entry name" value="SUBTILISIN"/>
</dbReference>
<dbReference type="PANTHER" id="PTHR42884:SF14">
    <property type="entry name" value="NEUROENDOCRINE CONVERTASE 1"/>
    <property type="match status" value="1"/>
</dbReference>
<evidence type="ECO:0000256" key="6">
    <source>
        <dbReference type="ARBA" id="ARBA00022825"/>
    </source>
</evidence>
<dbReference type="InterPro" id="IPR036852">
    <property type="entry name" value="Peptidase_S8/S53_dom_sf"/>
</dbReference>
<evidence type="ECO:0000256" key="1">
    <source>
        <dbReference type="ARBA" id="ARBA00004613"/>
    </source>
</evidence>
<evidence type="ECO:0000256" key="7">
    <source>
        <dbReference type="PROSITE-ProRule" id="PRU01240"/>
    </source>
</evidence>
<keyword evidence="6 7" id="KW-0720">Serine protease</keyword>
<dbReference type="Pfam" id="PF00082">
    <property type="entry name" value="Peptidase_S8"/>
    <property type="match status" value="1"/>
</dbReference>
<dbReference type="InterPro" id="IPR033764">
    <property type="entry name" value="Sdr_B"/>
</dbReference>
<keyword evidence="2" id="KW-0964">Secreted</keyword>
<dbReference type="InterPro" id="IPR015500">
    <property type="entry name" value="Peptidase_S8_subtilisin-rel"/>
</dbReference>
<dbReference type="InterPro" id="IPR045474">
    <property type="entry name" value="GEVED"/>
</dbReference>
<dbReference type="Pfam" id="PF17963">
    <property type="entry name" value="Big_9"/>
    <property type="match status" value="1"/>
</dbReference>
<dbReference type="PROSITE" id="PS00136">
    <property type="entry name" value="SUBTILASE_ASP"/>
    <property type="match status" value="1"/>
</dbReference>
<accession>A0A517YHA9</accession>
<dbReference type="KEGG" id="aagg:ETAA8_47070"/>
<dbReference type="PANTHER" id="PTHR42884">
    <property type="entry name" value="PROPROTEIN CONVERTASE SUBTILISIN/KEXIN-RELATED"/>
    <property type="match status" value="1"/>
</dbReference>
<keyword evidence="4" id="KW-0732">Signal</keyword>
<dbReference type="GO" id="GO:0016020">
    <property type="term" value="C:membrane"/>
    <property type="evidence" value="ECO:0007669"/>
    <property type="project" value="TreeGrafter"/>
</dbReference>
<evidence type="ECO:0000256" key="4">
    <source>
        <dbReference type="ARBA" id="ARBA00022729"/>
    </source>
</evidence>
<feature type="domain" description="GEVED" evidence="11">
    <location>
        <begin position="804"/>
        <end position="878"/>
    </location>
</feature>
<dbReference type="RefSeq" id="WP_202921199.1">
    <property type="nucleotide sequence ID" value="NZ_CP036274.1"/>
</dbReference>
<evidence type="ECO:0000256" key="2">
    <source>
        <dbReference type="ARBA" id="ARBA00022525"/>
    </source>
</evidence>
<evidence type="ECO:0000313" key="13">
    <source>
        <dbReference type="Proteomes" id="UP000315017"/>
    </source>
</evidence>
<dbReference type="InterPro" id="IPR000209">
    <property type="entry name" value="Peptidase_S8/S53_dom"/>
</dbReference>
<feature type="domain" description="Peptidase S8/S53" evidence="9">
    <location>
        <begin position="182"/>
        <end position="458"/>
    </location>
</feature>
<dbReference type="SUPFAM" id="SSF52743">
    <property type="entry name" value="Subtilisin-like"/>
    <property type="match status" value="1"/>
</dbReference>
<comment type="subcellular location">
    <subcellularLocation>
        <location evidence="1">Secreted</location>
    </subcellularLocation>
</comment>
<keyword evidence="13" id="KW-1185">Reference proteome</keyword>
<feature type="domain" description="SD-repeat containing protein B" evidence="10">
    <location>
        <begin position="602"/>
        <end position="674"/>
    </location>
</feature>
<dbReference type="GO" id="GO:0004252">
    <property type="term" value="F:serine-type endopeptidase activity"/>
    <property type="evidence" value="ECO:0007669"/>
    <property type="project" value="UniProtKB-UniRule"/>
</dbReference>
<evidence type="ECO:0000259" key="9">
    <source>
        <dbReference type="Pfam" id="PF00082"/>
    </source>
</evidence>
<reference evidence="12 13" key="1">
    <citation type="submission" date="2019-02" db="EMBL/GenBank/DDBJ databases">
        <title>Deep-cultivation of Planctomycetes and their phenomic and genomic characterization uncovers novel biology.</title>
        <authorList>
            <person name="Wiegand S."/>
            <person name="Jogler M."/>
            <person name="Boedeker C."/>
            <person name="Pinto D."/>
            <person name="Vollmers J."/>
            <person name="Rivas-Marin E."/>
            <person name="Kohn T."/>
            <person name="Peeters S.H."/>
            <person name="Heuer A."/>
            <person name="Rast P."/>
            <person name="Oberbeckmann S."/>
            <person name="Bunk B."/>
            <person name="Jeske O."/>
            <person name="Meyerdierks A."/>
            <person name="Storesund J.E."/>
            <person name="Kallscheuer N."/>
            <person name="Luecker S."/>
            <person name="Lage O.M."/>
            <person name="Pohl T."/>
            <person name="Merkel B.J."/>
            <person name="Hornburger P."/>
            <person name="Mueller R.-W."/>
            <person name="Bruemmer F."/>
            <person name="Labrenz M."/>
            <person name="Spormann A.M."/>
            <person name="Op den Camp H."/>
            <person name="Overmann J."/>
            <person name="Amann R."/>
            <person name="Jetten M.S.M."/>
            <person name="Mascher T."/>
            <person name="Medema M.H."/>
            <person name="Devos D.P."/>
            <person name="Kaster A.-K."/>
            <person name="Ovreas L."/>
            <person name="Rohde M."/>
            <person name="Galperin M.Y."/>
            <person name="Jogler C."/>
        </authorList>
    </citation>
    <scope>NUCLEOTIDE SEQUENCE [LARGE SCALE GENOMIC DNA]</scope>
    <source>
        <strain evidence="12 13">ETA_A8</strain>
    </source>
</reference>
<evidence type="ECO:0000259" key="10">
    <source>
        <dbReference type="Pfam" id="PF17210"/>
    </source>
</evidence>
<evidence type="ECO:0000259" key="11">
    <source>
        <dbReference type="Pfam" id="PF20009"/>
    </source>
</evidence>
<keyword evidence="5 7" id="KW-0378">Hydrolase</keyword>
<dbReference type="Pfam" id="PF20009">
    <property type="entry name" value="GEVED"/>
    <property type="match status" value="1"/>
</dbReference>
<feature type="active site" description="Charge relay system" evidence="7">
    <location>
        <position position="189"/>
    </location>
</feature>
<feature type="compositionally biased region" description="Polar residues" evidence="8">
    <location>
        <begin position="754"/>
        <end position="768"/>
    </location>
</feature>
<dbReference type="PROSITE" id="PS51892">
    <property type="entry name" value="SUBTILASE"/>
    <property type="match status" value="1"/>
</dbReference>
<feature type="region of interest" description="Disordered" evidence="8">
    <location>
        <begin position="1497"/>
        <end position="1531"/>
    </location>
</feature>
<dbReference type="InterPro" id="IPR036439">
    <property type="entry name" value="Dockerin_dom_sf"/>
</dbReference>
<dbReference type="SUPFAM" id="SSF63446">
    <property type="entry name" value="Type I dockerin domain"/>
    <property type="match status" value="1"/>
</dbReference>
<protein>
    <submittedName>
        <fullName evidence="12">Major intracellular serine protease</fullName>
        <ecNumber evidence="12">3.4.21.-</ecNumber>
    </submittedName>
</protein>
<gene>
    <name evidence="12" type="primary">isp</name>
    <name evidence="12" type="ORF">ETAA8_47070</name>
</gene>
<evidence type="ECO:0000313" key="12">
    <source>
        <dbReference type="EMBL" id="QDU29592.1"/>
    </source>
</evidence>
<dbReference type="Gene3D" id="3.40.50.200">
    <property type="entry name" value="Peptidase S8/S53 domain"/>
    <property type="match status" value="1"/>
</dbReference>
<feature type="compositionally biased region" description="Acidic residues" evidence="8">
    <location>
        <begin position="1497"/>
        <end position="1509"/>
    </location>
</feature>
<keyword evidence="3 7" id="KW-0645">Protease</keyword>